<keyword evidence="3" id="KW-1185">Reference proteome</keyword>
<keyword evidence="1" id="KW-0472">Membrane</keyword>
<evidence type="ECO:0000313" key="2">
    <source>
        <dbReference type="EMBL" id="KRK95913.1"/>
    </source>
</evidence>
<feature type="transmembrane region" description="Helical" evidence="1">
    <location>
        <begin position="83"/>
        <end position="105"/>
    </location>
</feature>
<dbReference type="PATRIC" id="fig|1423715.3.peg.2449"/>
<keyword evidence="1" id="KW-0812">Transmembrane</keyword>
<proteinExistence type="predicted"/>
<feature type="transmembrane region" description="Helical" evidence="1">
    <location>
        <begin position="112"/>
        <end position="133"/>
    </location>
</feature>
<comment type="caution">
    <text evidence="2">The sequence shown here is derived from an EMBL/GenBank/DDBJ whole genome shotgun (WGS) entry which is preliminary data.</text>
</comment>
<keyword evidence="1" id="KW-1133">Transmembrane helix</keyword>
<accession>A0A0R1LSY0</accession>
<evidence type="ECO:0000256" key="1">
    <source>
        <dbReference type="SAM" id="Phobius"/>
    </source>
</evidence>
<dbReference type="Pfam" id="PF13787">
    <property type="entry name" value="HXXEE"/>
    <property type="match status" value="1"/>
</dbReference>
<organism evidence="2 3">
    <name type="scientific">Levilactobacillus acidifarinae DSM 19394 = JCM 15949</name>
    <dbReference type="NCBI Taxonomy" id="1423715"/>
    <lineage>
        <taxon>Bacteria</taxon>
        <taxon>Bacillati</taxon>
        <taxon>Bacillota</taxon>
        <taxon>Bacilli</taxon>
        <taxon>Lactobacillales</taxon>
        <taxon>Lactobacillaceae</taxon>
        <taxon>Levilactobacillus</taxon>
    </lineage>
</organism>
<dbReference type="EMBL" id="AZDV01000005">
    <property type="protein sequence ID" value="KRK95913.1"/>
    <property type="molecule type" value="Genomic_DNA"/>
</dbReference>
<dbReference type="AlphaFoldDB" id="A0A0R1LSY0"/>
<name>A0A0R1LSY0_9LACO</name>
<evidence type="ECO:0000313" key="3">
    <source>
        <dbReference type="Proteomes" id="UP000051955"/>
    </source>
</evidence>
<dbReference type="InterPro" id="IPR025671">
    <property type="entry name" value="HXXEE"/>
</dbReference>
<dbReference type="STRING" id="1423715.FD25_GL002373"/>
<feature type="transmembrane region" description="Helical" evidence="1">
    <location>
        <begin position="139"/>
        <end position="159"/>
    </location>
</feature>
<sequence>MILAMGTWTLEQRVLLIGLALIHVHFFEEFGFPGGFIWGGLKVELHHVDADVRKWPLNQLSSWWGNEWFAVAVYLLPLFTPRWHWAVLAAVVFAYLEFVMHVIVFNLGLHSWYNPGLVSAVGGLTVVSTWYLMQVVPTHYFNWLDLLMALAWIGINYWLAFKSPICRMLTAQTRYRFSKQDIQKAQRYIDRFPDEDFNQLHHFANSQEGD</sequence>
<gene>
    <name evidence="2" type="ORF">FD25_GL002373</name>
</gene>
<reference evidence="2 3" key="1">
    <citation type="journal article" date="2015" name="Genome Announc.">
        <title>Expanding the biotechnology potential of lactobacilli through comparative genomics of 213 strains and associated genera.</title>
        <authorList>
            <person name="Sun Z."/>
            <person name="Harris H.M."/>
            <person name="McCann A."/>
            <person name="Guo C."/>
            <person name="Argimon S."/>
            <person name="Zhang W."/>
            <person name="Yang X."/>
            <person name="Jeffery I.B."/>
            <person name="Cooney J.C."/>
            <person name="Kagawa T.F."/>
            <person name="Liu W."/>
            <person name="Song Y."/>
            <person name="Salvetti E."/>
            <person name="Wrobel A."/>
            <person name="Rasinkangas P."/>
            <person name="Parkhill J."/>
            <person name="Rea M.C."/>
            <person name="O'Sullivan O."/>
            <person name="Ritari J."/>
            <person name="Douillard F.P."/>
            <person name="Paul Ross R."/>
            <person name="Yang R."/>
            <person name="Briner A.E."/>
            <person name="Felis G.E."/>
            <person name="de Vos W.M."/>
            <person name="Barrangou R."/>
            <person name="Klaenhammer T.R."/>
            <person name="Caufield P.W."/>
            <person name="Cui Y."/>
            <person name="Zhang H."/>
            <person name="O'Toole P.W."/>
        </authorList>
    </citation>
    <scope>NUCLEOTIDE SEQUENCE [LARGE SCALE GENOMIC DNA]</scope>
    <source>
        <strain evidence="2 3">DSM 19394</strain>
    </source>
</reference>
<protein>
    <recommendedName>
        <fullName evidence="4">HXXEE domain-containing protein</fullName>
    </recommendedName>
</protein>
<dbReference type="Proteomes" id="UP000051955">
    <property type="component" value="Unassembled WGS sequence"/>
</dbReference>
<evidence type="ECO:0008006" key="4">
    <source>
        <dbReference type="Google" id="ProtNLM"/>
    </source>
</evidence>